<dbReference type="PROSITE" id="PS50048">
    <property type="entry name" value="ZN2_CY6_FUNGAL_2"/>
    <property type="match status" value="1"/>
</dbReference>
<dbReference type="SUPFAM" id="SSF57701">
    <property type="entry name" value="Zn2/Cys6 DNA-binding domain"/>
    <property type="match status" value="1"/>
</dbReference>
<feature type="compositionally biased region" description="Low complexity" evidence="6">
    <location>
        <begin position="226"/>
        <end position="239"/>
    </location>
</feature>
<feature type="compositionally biased region" description="Low complexity" evidence="6">
    <location>
        <begin position="421"/>
        <end position="440"/>
    </location>
</feature>
<accession>A0A068RIL6</accession>
<reference evidence="8" key="1">
    <citation type="submission" date="2013-08" db="EMBL/GenBank/DDBJ databases">
        <title>Gene expansion shapes genome architecture in the human pathogen Lichtheimia corymbifera: an evolutionary genomics analysis in the ancient terrestrial Mucorales (Mucoromycotina).</title>
        <authorList>
            <person name="Schwartze V.U."/>
            <person name="Winter S."/>
            <person name="Shelest E."/>
            <person name="Marcet-Houben M."/>
            <person name="Horn F."/>
            <person name="Wehner S."/>
            <person name="Hoffmann K."/>
            <person name="Riege K."/>
            <person name="Sammeth M."/>
            <person name="Nowrousian M."/>
            <person name="Valiante V."/>
            <person name="Linde J."/>
            <person name="Jacobsen I.D."/>
            <person name="Marz M."/>
            <person name="Brakhage A.A."/>
            <person name="Gabaldon T."/>
            <person name="Bocker S."/>
            <person name="Voigt K."/>
        </authorList>
    </citation>
    <scope>NUCLEOTIDE SEQUENCE [LARGE SCALE GENOMIC DNA]</scope>
    <source>
        <strain evidence="8">FSU 9682</strain>
    </source>
</reference>
<feature type="region of interest" description="Disordered" evidence="6">
    <location>
        <begin position="414"/>
        <end position="472"/>
    </location>
</feature>
<feature type="compositionally biased region" description="Basic and acidic residues" evidence="6">
    <location>
        <begin position="78"/>
        <end position="93"/>
    </location>
</feature>
<comment type="caution">
    <text evidence="8">The sequence shown here is derived from an EMBL/GenBank/DDBJ whole genome shotgun (WGS) entry which is preliminary data.</text>
</comment>
<comment type="subcellular location">
    <subcellularLocation>
        <location evidence="1">Nucleus</location>
    </subcellularLocation>
</comment>
<evidence type="ECO:0000256" key="1">
    <source>
        <dbReference type="ARBA" id="ARBA00004123"/>
    </source>
</evidence>
<name>A0A068RIL6_9FUNG</name>
<evidence type="ECO:0000256" key="3">
    <source>
        <dbReference type="ARBA" id="ARBA00023015"/>
    </source>
</evidence>
<evidence type="ECO:0000256" key="6">
    <source>
        <dbReference type="SAM" id="MobiDB-lite"/>
    </source>
</evidence>
<dbReference type="PANTHER" id="PTHR47338:SF5">
    <property type="entry name" value="ZN(II)2CYS6 TRANSCRIPTION FACTOR (EUROFUNG)"/>
    <property type="match status" value="1"/>
</dbReference>
<keyword evidence="9" id="KW-1185">Reference proteome</keyword>
<keyword evidence="3" id="KW-0805">Transcription regulation</keyword>
<dbReference type="CDD" id="cd00067">
    <property type="entry name" value="GAL4"/>
    <property type="match status" value="1"/>
</dbReference>
<keyword evidence="2" id="KW-0479">Metal-binding</keyword>
<evidence type="ECO:0000256" key="5">
    <source>
        <dbReference type="ARBA" id="ARBA00023242"/>
    </source>
</evidence>
<dbReference type="GO" id="GO:0000981">
    <property type="term" value="F:DNA-binding transcription factor activity, RNA polymerase II-specific"/>
    <property type="evidence" value="ECO:0007669"/>
    <property type="project" value="InterPro"/>
</dbReference>
<evidence type="ECO:0000256" key="4">
    <source>
        <dbReference type="ARBA" id="ARBA00023163"/>
    </source>
</evidence>
<dbReference type="Pfam" id="PF00172">
    <property type="entry name" value="Zn_clus"/>
    <property type="match status" value="1"/>
</dbReference>
<protein>
    <recommendedName>
        <fullName evidence="7">Zn(2)-C6 fungal-type domain-containing protein</fullName>
    </recommendedName>
</protein>
<feature type="region of interest" description="Disordered" evidence="6">
    <location>
        <begin position="78"/>
        <end position="118"/>
    </location>
</feature>
<dbReference type="PROSITE" id="PS00463">
    <property type="entry name" value="ZN2_CY6_FUNGAL_1"/>
    <property type="match status" value="1"/>
</dbReference>
<dbReference type="PANTHER" id="PTHR47338">
    <property type="entry name" value="ZN(II)2CYS6 TRANSCRIPTION FACTOR (EUROFUNG)-RELATED"/>
    <property type="match status" value="1"/>
</dbReference>
<dbReference type="EMBL" id="CBTN010000002">
    <property type="protein sequence ID" value="CDH48826.1"/>
    <property type="molecule type" value="Genomic_DNA"/>
</dbReference>
<proteinExistence type="predicted"/>
<organism evidence="8 9">
    <name type="scientific">Lichtheimia corymbifera JMRC:FSU:9682</name>
    <dbReference type="NCBI Taxonomy" id="1263082"/>
    <lineage>
        <taxon>Eukaryota</taxon>
        <taxon>Fungi</taxon>
        <taxon>Fungi incertae sedis</taxon>
        <taxon>Mucoromycota</taxon>
        <taxon>Mucoromycotina</taxon>
        <taxon>Mucoromycetes</taxon>
        <taxon>Mucorales</taxon>
        <taxon>Lichtheimiaceae</taxon>
        <taxon>Lichtheimia</taxon>
    </lineage>
</organism>
<dbReference type="Gene3D" id="4.10.240.10">
    <property type="entry name" value="Zn(2)-C6 fungal-type DNA-binding domain"/>
    <property type="match status" value="1"/>
</dbReference>
<sequence>MASKSKNVPCEGCRERKKKCSSGLPCDRCKRLGIECIYYNPALTHPDRFIGTNSKALEAEVDELQRIANSLEDEMDRLQQHDSSLDSSSHDNDPIDSNNDGNGGNLSDAVSTTEELSEITEPVDLAKVNDNMPLQWHMSLGKYGLSLETDIQSFDDLLHQVRIFGQALLRGRKPLSSTMKNGSNTSPSQQSTTMLRRYPIFTPLRRANYRAKLRCVSMNEKDDTPETPTSDTTTTTTTTIDPDLIDRQRTLQLLEAYFECQFYHCVMMHRETFYSLFVNGNTDLLSSPVVCSLCAAIITMRCRHIREIIPCEKQANAHTFYLNRARELIATKFDVATLETFMTFLFIALYYINLMHPMRSRKYLELAVRIRHVLAKDYETSKDTDIHEYELFKRLHTMLFDIAHQIDFFNNHRGVPDDNDSSSSSTKDGSGSSSHSNSVSLRQKTQPLSPELAKQISLSKHTPTPLPDEKGGHLRALMKDVYTTRMNAVLHPYLCATRFSTKDTIPQSFVIKMETMYNHYCFTEIPPEYRLSLTIFENDLSDEEFQSRLTNDHHLDITAVCLAVRYYHGLISIHEPFMPSLPRHFTRANHPERPLINCDYTSEPKPSDILLTEQMETYQLRALEVCHRSAIIIVRLLEFLSHKKNICCYMFMPCFLTAWDILMRNACLGLADPEEAQKYAPIRVLKLSRDYCLRCVELLRKAFHFNTGDRIMWEHHQDVENEILSSLFASRPYTADYWDPFSSTSAW</sequence>
<feature type="compositionally biased region" description="Low complexity" evidence="6">
    <location>
        <begin position="95"/>
        <end position="108"/>
    </location>
</feature>
<keyword evidence="5" id="KW-0539">Nucleus</keyword>
<feature type="domain" description="Zn(2)-C6 fungal-type" evidence="7">
    <location>
        <begin position="9"/>
        <end position="38"/>
    </location>
</feature>
<evidence type="ECO:0000313" key="9">
    <source>
        <dbReference type="Proteomes" id="UP000027586"/>
    </source>
</evidence>
<dbReference type="InterPro" id="IPR050815">
    <property type="entry name" value="TF_fung"/>
</dbReference>
<dbReference type="GO" id="GO:0008270">
    <property type="term" value="F:zinc ion binding"/>
    <property type="evidence" value="ECO:0007669"/>
    <property type="project" value="InterPro"/>
</dbReference>
<dbReference type="GO" id="GO:0005634">
    <property type="term" value="C:nucleus"/>
    <property type="evidence" value="ECO:0007669"/>
    <property type="project" value="UniProtKB-SubCell"/>
</dbReference>
<dbReference type="OrthoDB" id="2328572at2759"/>
<dbReference type="InterPro" id="IPR036864">
    <property type="entry name" value="Zn2-C6_fun-type_DNA-bd_sf"/>
</dbReference>
<feature type="region of interest" description="Disordered" evidence="6">
    <location>
        <begin position="219"/>
        <end position="239"/>
    </location>
</feature>
<dbReference type="Proteomes" id="UP000027586">
    <property type="component" value="Unassembled WGS sequence"/>
</dbReference>
<dbReference type="VEuPathDB" id="FungiDB:LCOR_00595.1"/>
<evidence type="ECO:0000259" key="7">
    <source>
        <dbReference type="PROSITE" id="PS50048"/>
    </source>
</evidence>
<gene>
    <name evidence="8" type="ORF">LCOR_00595.1</name>
</gene>
<dbReference type="AlphaFoldDB" id="A0A068RIL6"/>
<dbReference type="SMART" id="SM00066">
    <property type="entry name" value="GAL4"/>
    <property type="match status" value="1"/>
</dbReference>
<evidence type="ECO:0000256" key="2">
    <source>
        <dbReference type="ARBA" id="ARBA00022723"/>
    </source>
</evidence>
<dbReference type="CDD" id="cd12148">
    <property type="entry name" value="fungal_TF_MHR"/>
    <property type="match status" value="1"/>
</dbReference>
<evidence type="ECO:0000313" key="8">
    <source>
        <dbReference type="EMBL" id="CDH48826.1"/>
    </source>
</evidence>
<dbReference type="InterPro" id="IPR001138">
    <property type="entry name" value="Zn2Cys6_DnaBD"/>
</dbReference>
<keyword evidence="4" id="KW-0804">Transcription</keyword>